<proteinExistence type="predicted"/>
<organism evidence="3 4">
    <name type="scientific">Candidatus Nephthysia bennettiae</name>
    <dbReference type="NCBI Taxonomy" id="3127016"/>
    <lineage>
        <taxon>Bacteria</taxon>
        <taxon>Bacillati</taxon>
        <taxon>Candidatus Dormiibacterota</taxon>
        <taxon>Candidatus Dormibacteria</taxon>
        <taxon>Candidatus Dormibacterales</taxon>
        <taxon>Candidatus Dormibacteraceae</taxon>
        <taxon>Candidatus Nephthysia</taxon>
    </lineage>
</organism>
<feature type="transmembrane region" description="Helical" evidence="2">
    <location>
        <begin position="41"/>
        <end position="66"/>
    </location>
</feature>
<accession>A0A934JZ77</accession>
<keyword evidence="4" id="KW-1185">Reference proteome</keyword>
<feature type="compositionally biased region" description="Basic residues" evidence="1">
    <location>
        <begin position="26"/>
        <end position="37"/>
    </location>
</feature>
<feature type="compositionally biased region" description="Basic residues" evidence="1">
    <location>
        <begin position="1"/>
        <end position="10"/>
    </location>
</feature>
<evidence type="ECO:0000313" key="3">
    <source>
        <dbReference type="EMBL" id="MBJ7597627.1"/>
    </source>
</evidence>
<evidence type="ECO:0000256" key="2">
    <source>
        <dbReference type="SAM" id="Phobius"/>
    </source>
</evidence>
<keyword evidence="2" id="KW-0812">Transmembrane</keyword>
<evidence type="ECO:0000313" key="4">
    <source>
        <dbReference type="Proteomes" id="UP000612893"/>
    </source>
</evidence>
<keyword evidence="2" id="KW-0472">Membrane</keyword>
<gene>
    <name evidence="3" type="ORF">JF922_06020</name>
</gene>
<protein>
    <submittedName>
        <fullName evidence="3">Uncharacterized protein</fullName>
    </submittedName>
</protein>
<comment type="caution">
    <text evidence="3">The sequence shown here is derived from an EMBL/GenBank/DDBJ whole genome shotgun (WGS) entry which is preliminary data.</text>
</comment>
<name>A0A934JZ77_9BACT</name>
<evidence type="ECO:0000256" key="1">
    <source>
        <dbReference type="SAM" id="MobiDB-lite"/>
    </source>
</evidence>
<feature type="region of interest" description="Disordered" evidence="1">
    <location>
        <begin position="1"/>
        <end position="37"/>
    </location>
</feature>
<dbReference type="RefSeq" id="WP_338200009.1">
    <property type="nucleotide sequence ID" value="NZ_JAEKNR010000071.1"/>
</dbReference>
<keyword evidence="2" id="KW-1133">Transmembrane helix</keyword>
<sequence length="223" mass="23902">MATSKTKNRPRPGAQGGRPGSGNGGRGKRTGARRPPPRRSLYAAFALPLAVVGVFLVVAIALVVLYRTSTGSSTNSGQPVANVKCENSEQLATHYHAHLDILYQGQPVTIPAQVGITSTCLYWLHTHDQTGVIHIEAPKSEASRQFKLGDFFKVWGQPLSSKQVATIQVGSGQQVKAWVNGQPYTGDPASIPLASKEQVVIEIGPPLVDPPPTFTWDPNTYAQ</sequence>
<feature type="compositionally biased region" description="Gly residues" evidence="1">
    <location>
        <begin position="14"/>
        <end position="25"/>
    </location>
</feature>
<dbReference type="EMBL" id="JAEKNR010000071">
    <property type="protein sequence ID" value="MBJ7597627.1"/>
    <property type="molecule type" value="Genomic_DNA"/>
</dbReference>
<reference evidence="3" key="1">
    <citation type="submission" date="2020-10" db="EMBL/GenBank/DDBJ databases">
        <title>Ca. Dormibacterota MAGs.</title>
        <authorList>
            <person name="Montgomery K."/>
        </authorList>
    </citation>
    <scope>NUCLEOTIDE SEQUENCE [LARGE SCALE GENOMIC DNA]</scope>
    <source>
        <strain evidence="3">SC8812_S17_10</strain>
    </source>
</reference>
<dbReference type="Proteomes" id="UP000612893">
    <property type="component" value="Unassembled WGS sequence"/>
</dbReference>
<dbReference type="AlphaFoldDB" id="A0A934JZ77"/>